<dbReference type="GeneID" id="96010563"/>
<evidence type="ECO:0000313" key="3">
    <source>
        <dbReference type="Proteomes" id="UP000803884"/>
    </source>
</evidence>
<feature type="region of interest" description="Disordered" evidence="1">
    <location>
        <begin position="814"/>
        <end position="838"/>
    </location>
</feature>
<evidence type="ECO:0000313" key="2">
    <source>
        <dbReference type="EMBL" id="KAL1582257.1"/>
    </source>
</evidence>
<gene>
    <name evidence="2" type="ORF">WHR41_09121</name>
</gene>
<keyword evidence="3" id="KW-1185">Reference proteome</keyword>
<proteinExistence type="predicted"/>
<dbReference type="Proteomes" id="UP000803884">
    <property type="component" value="Unassembled WGS sequence"/>
</dbReference>
<dbReference type="AlphaFoldDB" id="A0AB34KE35"/>
<protein>
    <submittedName>
        <fullName evidence="2">Uncharacterized protein</fullName>
    </submittedName>
</protein>
<sequence>MNPSIDDLPIPPPDEEALPALKVHTGYGCTHCQFVTKREDNASRHYNSRHAPVRREPGAVSKAKGALRQRLDREHHGGQPPYVPAFYQRLFTAGVGGSVSFRVKKPVGARDSLWPERDHEYIGSGDRELVADVVLNDLAALEASQLREDLAISTEVTHCQVSPWLERTRWLHYLEDIPLNEAAKLVRLPHRLDEPLLDELGMAIDRLVEAAHNSLCTEKVNFFGQRRISSFLPGKEVYSRPLVYKLQKSTYKQYKQSWKRALAFICRTHDPDQHLRFQHVLNSKQTALLDSLLAHSAARVTRPSVAFEPLDRVCLDFCLSLLEQPLRGNVFQSPIVGFLAVLGIDEANGTLYEAPNYTPKLSAFIKIAQLLVLQKAVMMAEDGLAQDPLDPLDEMRERFMTLNNTTPFTWALHMRSYGKQIRDSTTSLGYMRWSEDAQTIHYRDLELPITSFRQFVLEQVHKAQQQMETLFLLGRDEERAEVVPRVALHRIHDNPTVVTQGWNFTKDKRNKDTLPPGDTWLLRRVLQLDRLRDRFCSVRGSHGVEWDSREVQWYRSQVDSFLETLLLLVHMTAGQPARGTEITGLQHTNNLFHRNVFVEDGLVALVTSYHKGYTCTGTTKIIHRYLPREISELLVYYLWLILPFAQKVELLQSVQHTHEPTSAKAHQARGTGFVGATKSALSSLLWPEGKGMWSSSRLGKVLKRETSTQFNVPLTIPIYRHVAIAISRRHLSQGGFKRDYDIGESSSDQQTAHTSWTAGRLYARGLEEAPGHVEARRAGFRAVSRSWHAFLGFSDPTLGKKRPLQEMTNMRISKAARGSEGRGTESAANMTSDPVWEY</sequence>
<evidence type="ECO:0000256" key="1">
    <source>
        <dbReference type="SAM" id="MobiDB-lite"/>
    </source>
</evidence>
<dbReference type="RefSeq" id="XP_069225364.1">
    <property type="nucleotide sequence ID" value="XM_069377725.1"/>
</dbReference>
<accession>A0AB34KE35</accession>
<name>A0AB34KE35_9PEZI</name>
<reference evidence="2 3" key="1">
    <citation type="journal article" date="2020" name="Microbiol. Resour. Announc.">
        <title>Draft Genome Sequence of a Cladosporium Species Isolated from the Mesophotic Ascidian Didemnum maculosum.</title>
        <authorList>
            <person name="Gioti A."/>
            <person name="Siaperas R."/>
            <person name="Nikolaivits E."/>
            <person name="Le Goff G."/>
            <person name="Ouazzani J."/>
            <person name="Kotoulas G."/>
            <person name="Topakas E."/>
        </authorList>
    </citation>
    <scope>NUCLEOTIDE SEQUENCE [LARGE SCALE GENOMIC DNA]</scope>
    <source>
        <strain evidence="2 3">TM138-S3</strain>
    </source>
</reference>
<dbReference type="EMBL" id="JAAQHG020000057">
    <property type="protein sequence ID" value="KAL1582257.1"/>
    <property type="molecule type" value="Genomic_DNA"/>
</dbReference>
<comment type="caution">
    <text evidence="2">The sequence shown here is derived from an EMBL/GenBank/DDBJ whole genome shotgun (WGS) entry which is preliminary data.</text>
</comment>
<organism evidence="2 3">
    <name type="scientific">Cladosporium halotolerans</name>
    <dbReference type="NCBI Taxonomy" id="1052096"/>
    <lineage>
        <taxon>Eukaryota</taxon>
        <taxon>Fungi</taxon>
        <taxon>Dikarya</taxon>
        <taxon>Ascomycota</taxon>
        <taxon>Pezizomycotina</taxon>
        <taxon>Dothideomycetes</taxon>
        <taxon>Dothideomycetidae</taxon>
        <taxon>Cladosporiales</taxon>
        <taxon>Cladosporiaceae</taxon>
        <taxon>Cladosporium</taxon>
    </lineage>
</organism>